<evidence type="ECO:0000313" key="3">
    <source>
        <dbReference type="EMBL" id="GAA6502254.1"/>
    </source>
</evidence>
<reference evidence="3 4" key="1">
    <citation type="submission" date="2024-04" db="EMBL/GenBank/DDBJ databases">
        <title>Defined microbial consortia suppress multidrug-resistant proinflammatory Enterobacteriaceae via ecological control.</title>
        <authorList>
            <person name="Furuichi M."/>
            <person name="Kawaguchi T."/>
            <person name="Pust M."/>
            <person name="Yasuma K."/>
            <person name="Plichta D."/>
            <person name="Hasegawa N."/>
            <person name="Ohya T."/>
            <person name="Bhattarai S."/>
            <person name="Sasajima S."/>
            <person name="Aoto Y."/>
            <person name="Tuganbaev T."/>
            <person name="Yaginuma M."/>
            <person name="Ueda M."/>
            <person name="Okahashi N."/>
            <person name="Amafuji K."/>
            <person name="Kiridooshi Y."/>
            <person name="Sugita K."/>
            <person name="Strazar M."/>
            <person name="Skelly A."/>
            <person name="Suda W."/>
            <person name="Hattori M."/>
            <person name="Nakamoto N."/>
            <person name="Caballero S."/>
            <person name="Norman J."/>
            <person name="Olle B."/>
            <person name="Tanoue T."/>
            <person name="Arita M."/>
            <person name="Bucci V."/>
            <person name="Atarashi K."/>
            <person name="Xavier R."/>
            <person name="Honda K."/>
        </authorList>
    </citation>
    <scope>NUCLEOTIDE SEQUENCE [LARGE SCALE GENOMIC DNA]</scope>
    <source>
        <strain evidence="4">k34-0107-D12</strain>
    </source>
</reference>
<keyword evidence="4" id="KW-1185">Reference proteome</keyword>
<gene>
    <name evidence="3" type="ORF">K340107D12_50700</name>
</gene>
<keyword evidence="1" id="KW-0175">Coiled coil</keyword>
<feature type="coiled-coil region" evidence="1">
    <location>
        <begin position="89"/>
        <end position="116"/>
    </location>
</feature>
<evidence type="ECO:0000259" key="2">
    <source>
        <dbReference type="Pfam" id="PF14287"/>
    </source>
</evidence>
<dbReference type="Pfam" id="PF14287">
    <property type="entry name" value="DUF4368"/>
    <property type="match status" value="1"/>
</dbReference>
<accession>A0ABQ0C0E9</accession>
<dbReference type="Proteomes" id="UP001600941">
    <property type="component" value="Unassembled WGS sequence"/>
</dbReference>
<sequence>MHYIRYDVLYQAVLERLQYWAKAVQQDEEKVLNKIQKVGNAERIREKKKKSSTLKKAENRQNEIDRLFAKMYEDRACEKITERNFVMLSSKYQKEQIELEQQITSLREELSKMEQDMIGAEKWIELIKEYSVPKELTAPLLNAMIEKILIHEATTNEDNERIQEIEIYYRFIGKVE</sequence>
<protein>
    <recommendedName>
        <fullName evidence="2">DUF4368 domain-containing protein</fullName>
    </recommendedName>
</protein>
<comment type="caution">
    <text evidence="3">The sequence shown here is derived from an EMBL/GenBank/DDBJ whole genome shotgun (WGS) entry which is preliminary data.</text>
</comment>
<proteinExistence type="predicted"/>
<name>A0ABQ0C0E9_9FIRM</name>
<evidence type="ECO:0000256" key="1">
    <source>
        <dbReference type="SAM" id="Coils"/>
    </source>
</evidence>
<organism evidence="3 4">
    <name type="scientific">Blautia parvula</name>
    <dbReference type="NCBI Taxonomy" id="2877527"/>
    <lineage>
        <taxon>Bacteria</taxon>
        <taxon>Bacillati</taxon>
        <taxon>Bacillota</taxon>
        <taxon>Clostridia</taxon>
        <taxon>Lachnospirales</taxon>
        <taxon>Lachnospiraceae</taxon>
        <taxon>Blautia</taxon>
    </lineage>
</organism>
<dbReference type="EMBL" id="BAABZQ010000001">
    <property type="protein sequence ID" value="GAA6502254.1"/>
    <property type="molecule type" value="Genomic_DNA"/>
</dbReference>
<dbReference type="InterPro" id="IPR025378">
    <property type="entry name" value="DUF4368"/>
</dbReference>
<evidence type="ECO:0000313" key="4">
    <source>
        <dbReference type="Proteomes" id="UP001600941"/>
    </source>
</evidence>
<feature type="domain" description="DUF4368" evidence="2">
    <location>
        <begin position="110"/>
        <end position="176"/>
    </location>
</feature>